<dbReference type="AlphaFoldDB" id="A0AA88E8E3"/>
<proteinExistence type="predicted"/>
<evidence type="ECO:0000313" key="2">
    <source>
        <dbReference type="EMBL" id="GMN68185.1"/>
    </source>
</evidence>
<protein>
    <submittedName>
        <fullName evidence="2">Uncharacterized protein</fullName>
    </submittedName>
</protein>
<gene>
    <name evidence="2" type="ORF">TIFTF001_037240</name>
</gene>
<organism evidence="2 3">
    <name type="scientific">Ficus carica</name>
    <name type="common">Common fig</name>
    <dbReference type="NCBI Taxonomy" id="3494"/>
    <lineage>
        <taxon>Eukaryota</taxon>
        <taxon>Viridiplantae</taxon>
        <taxon>Streptophyta</taxon>
        <taxon>Embryophyta</taxon>
        <taxon>Tracheophyta</taxon>
        <taxon>Spermatophyta</taxon>
        <taxon>Magnoliopsida</taxon>
        <taxon>eudicotyledons</taxon>
        <taxon>Gunneridae</taxon>
        <taxon>Pentapetalae</taxon>
        <taxon>rosids</taxon>
        <taxon>fabids</taxon>
        <taxon>Rosales</taxon>
        <taxon>Moraceae</taxon>
        <taxon>Ficeae</taxon>
        <taxon>Ficus</taxon>
    </lineage>
</organism>
<evidence type="ECO:0000256" key="1">
    <source>
        <dbReference type="SAM" id="MobiDB-lite"/>
    </source>
</evidence>
<comment type="caution">
    <text evidence="2">The sequence shown here is derived from an EMBL/GenBank/DDBJ whole genome shotgun (WGS) entry which is preliminary data.</text>
</comment>
<name>A0AA88E8E3_FICCA</name>
<sequence length="190" mass="21456">MNEYSSASEHEEDDISSENEPSDDDSYLAKAVVAVAASRRNRQRDPQPMHNSRLTDSMRVEEMINGHEEIKQDLISMKSETFKALSNLLAFFFTNSDVSHLLFLPRQRRRLTGPASWVEHLAALPTPPPPPLPSSGVGEYAFPSVTQRKQPTRELAAGGNKPHRPRRLDHQREIHPRNLAFLQLGILKSV</sequence>
<feature type="compositionally biased region" description="Acidic residues" evidence="1">
    <location>
        <begin position="10"/>
        <end position="26"/>
    </location>
</feature>
<feature type="region of interest" description="Disordered" evidence="1">
    <location>
        <begin position="147"/>
        <end position="167"/>
    </location>
</feature>
<evidence type="ECO:0000313" key="3">
    <source>
        <dbReference type="Proteomes" id="UP001187192"/>
    </source>
</evidence>
<feature type="region of interest" description="Disordered" evidence="1">
    <location>
        <begin position="1"/>
        <end position="27"/>
    </location>
</feature>
<dbReference type="Proteomes" id="UP001187192">
    <property type="component" value="Unassembled WGS sequence"/>
</dbReference>
<keyword evidence="3" id="KW-1185">Reference proteome</keyword>
<reference evidence="2" key="1">
    <citation type="submission" date="2023-07" db="EMBL/GenBank/DDBJ databases">
        <title>draft genome sequence of fig (Ficus carica).</title>
        <authorList>
            <person name="Takahashi T."/>
            <person name="Nishimura K."/>
        </authorList>
    </citation>
    <scope>NUCLEOTIDE SEQUENCE</scope>
</reference>
<dbReference type="EMBL" id="BTGU01000566">
    <property type="protein sequence ID" value="GMN68185.1"/>
    <property type="molecule type" value="Genomic_DNA"/>
</dbReference>
<accession>A0AA88E8E3</accession>